<name>A0A1C7IAN3_9FIRM</name>
<dbReference type="SUPFAM" id="SSF46955">
    <property type="entry name" value="Putative DNA-binding domain"/>
    <property type="match status" value="1"/>
</dbReference>
<dbReference type="EMBL" id="CP015405">
    <property type="protein sequence ID" value="ANU76740.1"/>
    <property type="molecule type" value="Genomic_DNA"/>
</dbReference>
<proteinExistence type="predicted"/>
<dbReference type="CDD" id="cd01109">
    <property type="entry name" value="HTH_YyaN"/>
    <property type="match status" value="1"/>
</dbReference>
<dbReference type="SMART" id="SM00422">
    <property type="entry name" value="HTH_MERR"/>
    <property type="match status" value="1"/>
</dbReference>
<evidence type="ECO:0000313" key="4">
    <source>
        <dbReference type="EMBL" id="ANU76740.1"/>
    </source>
</evidence>
<accession>A0A1C7IAN3</accession>
<keyword evidence="5" id="KW-1185">Reference proteome</keyword>
<dbReference type="KEGG" id="byl:A4V09_13795"/>
<dbReference type="Pfam" id="PF13411">
    <property type="entry name" value="MerR_1"/>
    <property type="match status" value="1"/>
</dbReference>
<evidence type="ECO:0000256" key="1">
    <source>
        <dbReference type="ARBA" id="ARBA00023125"/>
    </source>
</evidence>
<dbReference type="PANTHER" id="PTHR30204">
    <property type="entry name" value="REDOX-CYCLING DRUG-SENSING TRANSCRIPTIONAL ACTIVATOR SOXR"/>
    <property type="match status" value="1"/>
</dbReference>
<dbReference type="OrthoDB" id="9811174at2"/>
<dbReference type="Proteomes" id="UP000092574">
    <property type="component" value="Chromosome"/>
</dbReference>
<protein>
    <submittedName>
        <fullName evidence="4">MerR family transcriptional regulator</fullName>
    </submittedName>
</protein>
<evidence type="ECO:0000259" key="3">
    <source>
        <dbReference type="PROSITE" id="PS50937"/>
    </source>
</evidence>
<evidence type="ECO:0000313" key="5">
    <source>
        <dbReference type="Proteomes" id="UP000092574"/>
    </source>
</evidence>
<dbReference type="STRING" id="1796616.A4V09_13795"/>
<reference evidence="4" key="1">
    <citation type="submission" date="2017-04" db="EMBL/GenBank/DDBJ databases">
        <title>Complete Genome Sequences of Twelve Strains of a Stable Defined Moderately Diverse Mouse Microbiota 2 (sDMDMm2).</title>
        <authorList>
            <person name="Uchimura Y."/>
            <person name="Wyss M."/>
            <person name="Brugiroux S."/>
            <person name="Limenitakis J.P."/>
            <person name="Stecher B."/>
            <person name="McCoy K.D."/>
            <person name="Macpherson A.J."/>
        </authorList>
    </citation>
    <scope>NUCLEOTIDE SEQUENCE</scope>
    <source>
        <strain evidence="4">YL58</strain>
    </source>
</reference>
<feature type="coiled-coil region" evidence="2">
    <location>
        <begin position="81"/>
        <end position="136"/>
    </location>
</feature>
<dbReference type="RefSeq" id="WP_065542898.1">
    <property type="nucleotide sequence ID" value="NZ_CP015405.2"/>
</dbReference>
<keyword evidence="2" id="KW-0175">Coiled coil</keyword>
<gene>
    <name evidence="4" type="ORF">A4V09_13795</name>
</gene>
<feature type="domain" description="HTH merR-type" evidence="3">
    <location>
        <begin position="1"/>
        <end position="69"/>
    </location>
</feature>
<dbReference type="InterPro" id="IPR000551">
    <property type="entry name" value="MerR-type_HTH_dom"/>
</dbReference>
<dbReference type="GO" id="GO:0003677">
    <property type="term" value="F:DNA binding"/>
    <property type="evidence" value="ECO:0007669"/>
    <property type="project" value="UniProtKB-KW"/>
</dbReference>
<dbReference type="InterPro" id="IPR047057">
    <property type="entry name" value="MerR_fam"/>
</dbReference>
<sequence>MTITEVSKKYGLTADTLRYYERIGLIPSVPRNKSGIRDYDEESCQWIELMKCMRKSGVQIEALIQYVSLFQEGDATLDARKNLLIDQRNQLAERMKDMQASLDRLNYKIERYEQSMMAAERNLQRLHEEKNAQDGDGKTA</sequence>
<dbReference type="PANTHER" id="PTHR30204:SF98">
    <property type="entry name" value="HTH-TYPE TRANSCRIPTIONAL REGULATOR ADHR"/>
    <property type="match status" value="1"/>
</dbReference>
<keyword evidence="1" id="KW-0238">DNA-binding</keyword>
<dbReference type="AlphaFoldDB" id="A0A1C7IAN3"/>
<dbReference type="PRINTS" id="PR00040">
    <property type="entry name" value="HTHMERR"/>
</dbReference>
<dbReference type="InterPro" id="IPR009061">
    <property type="entry name" value="DNA-bd_dom_put_sf"/>
</dbReference>
<dbReference type="PROSITE" id="PS50937">
    <property type="entry name" value="HTH_MERR_2"/>
    <property type="match status" value="1"/>
</dbReference>
<organism evidence="4 5">
    <name type="scientific">Blautia pseudococcoides</name>
    <dbReference type="NCBI Taxonomy" id="1796616"/>
    <lineage>
        <taxon>Bacteria</taxon>
        <taxon>Bacillati</taxon>
        <taxon>Bacillota</taxon>
        <taxon>Clostridia</taxon>
        <taxon>Lachnospirales</taxon>
        <taxon>Lachnospiraceae</taxon>
        <taxon>Blautia</taxon>
    </lineage>
</organism>
<dbReference type="Gene3D" id="1.10.1660.10">
    <property type="match status" value="1"/>
</dbReference>
<evidence type="ECO:0000256" key="2">
    <source>
        <dbReference type="SAM" id="Coils"/>
    </source>
</evidence>
<dbReference type="GO" id="GO:0003700">
    <property type="term" value="F:DNA-binding transcription factor activity"/>
    <property type="evidence" value="ECO:0007669"/>
    <property type="project" value="InterPro"/>
</dbReference>